<evidence type="ECO:0000256" key="3">
    <source>
        <dbReference type="ARBA" id="ARBA00022801"/>
    </source>
</evidence>
<keyword evidence="2" id="KW-0645">Protease</keyword>
<comment type="similarity">
    <text evidence="1">Belongs to the DeSI family.</text>
</comment>
<dbReference type="GO" id="GO:0006508">
    <property type="term" value="P:proteolysis"/>
    <property type="evidence" value="ECO:0007669"/>
    <property type="project" value="UniProtKB-KW"/>
</dbReference>
<dbReference type="SMART" id="SM01179">
    <property type="entry name" value="DUF862"/>
    <property type="match status" value="1"/>
</dbReference>
<sequence>MEVDASVPPQRASFLRELWDVDSVPGVPAAAMTDPSRVLATVYEIGGPLTNVLSTSVAKTLPLIPHVGIRVHGVEYFYSDHIECRTVPVMEEMLGDRPQVTLDLGPSRLSLAELEAEVANLEADWEAKDYHVFDKNCVHFADVLAARVTADGGSVPAPLMQGVLDVSERMLDSLPEWRRKLGRRVMNEVTRLVVVSWGRASQEKKEATADKLGLDRGA</sequence>
<dbReference type="Gene3D" id="3.90.1720.30">
    <property type="entry name" value="PPPDE domains"/>
    <property type="match status" value="1"/>
</dbReference>
<dbReference type="PANTHER" id="PTHR12378">
    <property type="entry name" value="DESUMOYLATING ISOPEPTIDASE"/>
    <property type="match status" value="1"/>
</dbReference>
<feature type="domain" description="PPPDE" evidence="4">
    <location>
        <begin position="36"/>
        <end position="188"/>
    </location>
</feature>
<dbReference type="EMBL" id="HBHX01064807">
    <property type="protein sequence ID" value="CAE0145490.1"/>
    <property type="molecule type" value="Transcribed_RNA"/>
</dbReference>
<dbReference type="InterPro" id="IPR008580">
    <property type="entry name" value="PPPDE_dom"/>
</dbReference>
<evidence type="ECO:0000313" key="5">
    <source>
        <dbReference type="EMBL" id="CAE0145490.1"/>
    </source>
</evidence>
<name>A0A7S3FFS3_9EUKA</name>
<accession>A0A7S3FFS3</accession>
<dbReference type="InterPro" id="IPR042266">
    <property type="entry name" value="PPPDE_sf"/>
</dbReference>
<reference evidence="5" key="1">
    <citation type="submission" date="2021-01" db="EMBL/GenBank/DDBJ databases">
        <authorList>
            <person name="Corre E."/>
            <person name="Pelletier E."/>
            <person name="Niang G."/>
            <person name="Scheremetjew M."/>
            <person name="Finn R."/>
            <person name="Kale V."/>
            <person name="Holt S."/>
            <person name="Cochrane G."/>
            <person name="Meng A."/>
            <person name="Brown T."/>
            <person name="Cohen L."/>
        </authorList>
    </citation>
    <scope>NUCLEOTIDE SEQUENCE</scope>
    <source>
        <strain evidence="5">CCMP281</strain>
    </source>
</reference>
<proteinExistence type="inferred from homology"/>
<evidence type="ECO:0000259" key="4">
    <source>
        <dbReference type="PROSITE" id="PS51858"/>
    </source>
</evidence>
<gene>
    <name evidence="5" type="ORF">HERI1096_LOCUS35865</name>
</gene>
<dbReference type="GO" id="GO:0101005">
    <property type="term" value="F:deubiquitinase activity"/>
    <property type="evidence" value="ECO:0007669"/>
    <property type="project" value="TreeGrafter"/>
</dbReference>
<dbReference type="Pfam" id="PF05903">
    <property type="entry name" value="Peptidase_C97"/>
    <property type="match status" value="1"/>
</dbReference>
<dbReference type="AlphaFoldDB" id="A0A7S3FFS3"/>
<evidence type="ECO:0000256" key="1">
    <source>
        <dbReference type="ARBA" id="ARBA00008140"/>
    </source>
</evidence>
<dbReference type="PANTHER" id="PTHR12378:SF80">
    <property type="entry name" value="IP06716P-RELATED"/>
    <property type="match status" value="1"/>
</dbReference>
<dbReference type="GO" id="GO:0016579">
    <property type="term" value="P:protein deubiquitination"/>
    <property type="evidence" value="ECO:0007669"/>
    <property type="project" value="TreeGrafter"/>
</dbReference>
<dbReference type="PROSITE" id="PS51858">
    <property type="entry name" value="PPPDE"/>
    <property type="match status" value="1"/>
</dbReference>
<keyword evidence="3" id="KW-0378">Hydrolase</keyword>
<protein>
    <recommendedName>
        <fullName evidence="4">PPPDE domain-containing protein</fullName>
    </recommendedName>
</protein>
<organism evidence="5">
    <name type="scientific">Haptolina ericina</name>
    <dbReference type="NCBI Taxonomy" id="156174"/>
    <lineage>
        <taxon>Eukaryota</taxon>
        <taxon>Haptista</taxon>
        <taxon>Haptophyta</taxon>
        <taxon>Prymnesiophyceae</taxon>
        <taxon>Prymnesiales</taxon>
        <taxon>Prymnesiaceae</taxon>
        <taxon>Haptolina</taxon>
    </lineage>
</organism>
<evidence type="ECO:0000256" key="2">
    <source>
        <dbReference type="ARBA" id="ARBA00022670"/>
    </source>
</evidence>